<dbReference type="STRING" id="35608.A0A2U1Q8A4"/>
<dbReference type="InterPro" id="IPR006527">
    <property type="entry name" value="F-box-assoc_dom_typ1"/>
</dbReference>
<dbReference type="OrthoDB" id="591557at2759"/>
<dbReference type="InterPro" id="IPR017451">
    <property type="entry name" value="F-box-assoc_interact_dom"/>
</dbReference>
<evidence type="ECO:0000259" key="2">
    <source>
        <dbReference type="Pfam" id="PF07734"/>
    </source>
</evidence>
<evidence type="ECO:0000313" key="3">
    <source>
        <dbReference type="EMBL" id="PWA94142.1"/>
    </source>
</evidence>
<keyword evidence="1" id="KW-0812">Transmembrane</keyword>
<dbReference type="PANTHER" id="PTHR31672:SF13">
    <property type="entry name" value="F-BOX PROTEIN CPR30-LIKE"/>
    <property type="match status" value="1"/>
</dbReference>
<proteinExistence type="predicted"/>
<organism evidence="3 4">
    <name type="scientific">Artemisia annua</name>
    <name type="common">Sweet wormwood</name>
    <dbReference type="NCBI Taxonomy" id="35608"/>
    <lineage>
        <taxon>Eukaryota</taxon>
        <taxon>Viridiplantae</taxon>
        <taxon>Streptophyta</taxon>
        <taxon>Embryophyta</taxon>
        <taxon>Tracheophyta</taxon>
        <taxon>Spermatophyta</taxon>
        <taxon>Magnoliopsida</taxon>
        <taxon>eudicotyledons</taxon>
        <taxon>Gunneridae</taxon>
        <taxon>Pentapetalae</taxon>
        <taxon>asterids</taxon>
        <taxon>campanulids</taxon>
        <taxon>Asterales</taxon>
        <taxon>Asteraceae</taxon>
        <taxon>Asteroideae</taxon>
        <taxon>Anthemideae</taxon>
        <taxon>Artemisiinae</taxon>
        <taxon>Artemisia</taxon>
    </lineage>
</organism>
<keyword evidence="1" id="KW-1133">Transmembrane helix</keyword>
<feature type="domain" description="F-box associated beta-propeller type 1" evidence="2">
    <location>
        <begin position="3"/>
        <end position="65"/>
    </location>
</feature>
<feature type="domain" description="F-box associated beta-propeller type 1" evidence="2">
    <location>
        <begin position="128"/>
        <end position="318"/>
    </location>
</feature>
<comment type="caution">
    <text evidence="3">The sequence shown here is derived from an EMBL/GenBank/DDBJ whole genome shotgun (WGS) entry which is preliminary data.</text>
</comment>
<name>A0A2U1Q8A4_ARTAN</name>
<accession>A0A2U1Q8A4</accession>
<keyword evidence="1" id="KW-0472">Membrane</keyword>
<dbReference type="AlphaFoldDB" id="A0A2U1Q8A4"/>
<dbReference type="Proteomes" id="UP000245207">
    <property type="component" value="Unassembled WGS sequence"/>
</dbReference>
<evidence type="ECO:0000256" key="1">
    <source>
        <dbReference type="SAM" id="Phobius"/>
    </source>
</evidence>
<dbReference type="PANTHER" id="PTHR31672">
    <property type="entry name" value="BNACNNG10540D PROTEIN"/>
    <property type="match status" value="1"/>
</dbReference>
<reference evidence="3 4" key="1">
    <citation type="journal article" date="2018" name="Mol. Plant">
        <title>The genome of Artemisia annua provides insight into the evolution of Asteraceae family and artemisinin biosynthesis.</title>
        <authorList>
            <person name="Shen Q."/>
            <person name="Zhang L."/>
            <person name="Liao Z."/>
            <person name="Wang S."/>
            <person name="Yan T."/>
            <person name="Shi P."/>
            <person name="Liu M."/>
            <person name="Fu X."/>
            <person name="Pan Q."/>
            <person name="Wang Y."/>
            <person name="Lv Z."/>
            <person name="Lu X."/>
            <person name="Zhang F."/>
            <person name="Jiang W."/>
            <person name="Ma Y."/>
            <person name="Chen M."/>
            <person name="Hao X."/>
            <person name="Li L."/>
            <person name="Tang Y."/>
            <person name="Lv G."/>
            <person name="Zhou Y."/>
            <person name="Sun X."/>
            <person name="Brodelius P.E."/>
            <person name="Rose J.K.C."/>
            <person name="Tang K."/>
        </authorList>
    </citation>
    <scope>NUCLEOTIDE SEQUENCE [LARGE SCALE GENOMIC DNA]</scope>
    <source>
        <strain evidence="4">cv. Huhao1</strain>
        <tissue evidence="3">Leaf</tissue>
    </source>
</reference>
<feature type="transmembrane region" description="Helical" evidence="1">
    <location>
        <begin position="106"/>
        <end position="128"/>
    </location>
</feature>
<evidence type="ECO:0000313" key="4">
    <source>
        <dbReference type="Proteomes" id="UP000245207"/>
    </source>
</evidence>
<dbReference type="NCBIfam" id="TIGR01640">
    <property type="entry name" value="F_box_assoc_1"/>
    <property type="match status" value="1"/>
</dbReference>
<dbReference type="EMBL" id="PKPP01000333">
    <property type="protein sequence ID" value="PWA94142.1"/>
    <property type="molecule type" value="Genomic_DNA"/>
</dbReference>
<feature type="transmembrane region" description="Helical" evidence="1">
    <location>
        <begin position="79"/>
        <end position="99"/>
    </location>
</feature>
<protein>
    <submittedName>
        <fullName evidence="3">F-box associated interaction domain-containing protein</fullName>
    </submittedName>
</protein>
<sequence>MYVQVYNHRSGTWRKLSYSPYDHYYGARSSGVNVNGCTHWIAKKDSHHIPVVVAFGFADEKFTSPSDDLFPRFVADDTISFWYFLFAFIAVYILMYVFYTKDIIHGFVKLSGISLFTVLSFFMIGFGYDSETDDYKVYNHISGTWRKLSNSPYDHYYGARSSGVNVNGCTHWIAKKDSHHIPVVVAFSFVDEKFTSPSDDLFPRFVADDTISFWYDLDCKLVEFGEKLAIFHDVKGEVWLMNEYGVKESWTKIIIRGFDNIPKVKPLIFYEDGKLLGVTRDQVLTYDLEEQTFCKIIDVISNLKEWGIISGYVESIVSPKSTDRSN</sequence>
<dbReference type="Pfam" id="PF07734">
    <property type="entry name" value="FBA_1"/>
    <property type="match status" value="2"/>
</dbReference>
<dbReference type="InterPro" id="IPR050796">
    <property type="entry name" value="SCF_F-box_component"/>
</dbReference>
<gene>
    <name evidence="3" type="ORF">CTI12_AA063930</name>
</gene>
<keyword evidence="4" id="KW-1185">Reference proteome</keyword>